<dbReference type="SMART" id="SM00304">
    <property type="entry name" value="HAMP"/>
    <property type="match status" value="1"/>
</dbReference>
<feature type="coiled-coil region" evidence="4">
    <location>
        <begin position="307"/>
        <end position="362"/>
    </location>
</feature>
<keyword evidence="5" id="KW-0812">Transmembrane</keyword>
<keyword evidence="5" id="KW-1133">Transmembrane helix</keyword>
<evidence type="ECO:0000259" key="7">
    <source>
        <dbReference type="PROSITE" id="PS50885"/>
    </source>
</evidence>
<evidence type="ECO:0000256" key="4">
    <source>
        <dbReference type="SAM" id="Coils"/>
    </source>
</evidence>
<dbReference type="CDD" id="cd06225">
    <property type="entry name" value="HAMP"/>
    <property type="match status" value="1"/>
</dbReference>
<reference evidence="8 9" key="1">
    <citation type="submission" date="2015-06" db="EMBL/GenBank/DDBJ databases">
        <title>Draft genome of the moderately acidophilic sulfate reducer Candidatus Desulfosporosinus acididurans strain M1.</title>
        <authorList>
            <person name="Poehlein A."/>
            <person name="Petzsch P."/>
            <person name="Johnson B.D."/>
            <person name="Schloemann M."/>
            <person name="Daniel R."/>
            <person name="Muehling M."/>
        </authorList>
    </citation>
    <scope>NUCLEOTIDE SEQUENCE [LARGE SCALE GENOMIC DNA]</scope>
    <source>
        <strain evidence="8 9">M1</strain>
    </source>
</reference>
<gene>
    <name evidence="8" type="primary">mcpB_3</name>
    <name evidence="8" type="ORF">DEAC_c32090</name>
</gene>
<evidence type="ECO:0000259" key="6">
    <source>
        <dbReference type="PROSITE" id="PS50111"/>
    </source>
</evidence>
<keyword evidence="4" id="KW-0175">Coiled coil</keyword>
<evidence type="ECO:0000256" key="3">
    <source>
        <dbReference type="PROSITE-ProRule" id="PRU00284"/>
    </source>
</evidence>
<comment type="similarity">
    <text evidence="2">Belongs to the methyl-accepting chemotaxis (MCP) protein family.</text>
</comment>
<organism evidence="8 9">
    <name type="scientific">Desulfosporosinus acididurans</name>
    <dbReference type="NCBI Taxonomy" id="476652"/>
    <lineage>
        <taxon>Bacteria</taxon>
        <taxon>Bacillati</taxon>
        <taxon>Bacillota</taxon>
        <taxon>Clostridia</taxon>
        <taxon>Eubacteriales</taxon>
        <taxon>Desulfitobacteriaceae</taxon>
        <taxon>Desulfosporosinus</taxon>
    </lineage>
</organism>
<dbReference type="SUPFAM" id="SSF58104">
    <property type="entry name" value="Methyl-accepting chemotaxis protein (MCP) signaling domain"/>
    <property type="match status" value="1"/>
</dbReference>
<dbReference type="Pfam" id="PF00015">
    <property type="entry name" value="MCPsignal"/>
    <property type="match status" value="1"/>
</dbReference>
<evidence type="ECO:0000256" key="2">
    <source>
        <dbReference type="ARBA" id="ARBA00029447"/>
    </source>
</evidence>
<feature type="transmembrane region" description="Helical" evidence="5">
    <location>
        <begin position="12"/>
        <end position="31"/>
    </location>
</feature>
<keyword evidence="9" id="KW-1185">Reference proteome</keyword>
<dbReference type="PATRIC" id="fig|476652.3.peg.3386"/>
<dbReference type="PROSITE" id="PS50885">
    <property type="entry name" value="HAMP"/>
    <property type="match status" value="1"/>
</dbReference>
<dbReference type="EMBL" id="LDZY01000011">
    <property type="protein sequence ID" value="KLU64881.1"/>
    <property type="molecule type" value="Genomic_DNA"/>
</dbReference>
<dbReference type="PANTHER" id="PTHR32089:SF112">
    <property type="entry name" value="LYSOZYME-LIKE PROTEIN-RELATED"/>
    <property type="match status" value="1"/>
</dbReference>
<dbReference type="AlphaFoldDB" id="A0A0J1IJH7"/>
<feature type="domain" description="HAMP" evidence="7">
    <location>
        <begin position="206"/>
        <end position="259"/>
    </location>
</feature>
<comment type="caution">
    <text evidence="8">The sequence shown here is derived from an EMBL/GenBank/DDBJ whole genome shotgun (WGS) entry which is preliminary data.</text>
</comment>
<proteinExistence type="inferred from homology"/>
<dbReference type="Pfam" id="PF00672">
    <property type="entry name" value="HAMP"/>
    <property type="match status" value="1"/>
</dbReference>
<dbReference type="Proteomes" id="UP000036356">
    <property type="component" value="Unassembled WGS sequence"/>
</dbReference>
<feature type="domain" description="Methyl-accepting transducer" evidence="6">
    <location>
        <begin position="278"/>
        <end position="536"/>
    </location>
</feature>
<dbReference type="PROSITE" id="PS50111">
    <property type="entry name" value="CHEMOTAXIS_TRANSDUC_2"/>
    <property type="match status" value="1"/>
</dbReference>
<name>A0A0J1IJH7_9FIRM</name>
<evidence type="ECO:0000313" key="8">
    <source>
        <dbReference type="EMBL" id="KLU64881.1"/>
    </source>
</evidence>
<accession>A0A0J1IJH7</accession>
<keyword evidence="1 3" id="KW-0807">Transducer</keyword>
<dbReference type="STRING" id="476652.DEAC_c32090"/>
<dbReference type="SMART" id="SM00283">
    <property type="entry name" value="MA"/>
    <property type="match status" value="1"/>
</dbReference>
<dbReference type="PANTHER" id="PTHR32089">
    <property type="entry name" value="METHYL-ACCEPTING CHEMOTAXIS PROTEIN MCPB"/>
    <property type="match status" value="1"/>
</dbReference>
<dbReference type="InterPro" id="IPR004089">
    <property type="entry name" value="MCPsignal_dom"/>
</dbReference>
<protein>
    <submittedName>
        <fullName evidence="8">Methyl-accepting chemotaxis protein McpB</fullName>
    </submittedName>
</protein>
<keyword evidence="5" id="KW-0472">Membrane</keyword>
<dbReference type="Gene3D" id="1.10.287.950">
    <property type="entry name" value="Methyl-accepting chemotaxis protein"/>
    <property type="match status" value="1"/>
</dbReference>
<dbReference type="GO" id="GO:0007165">
    <property type="term" value="P:signal transduction"/>
    <property type="evidence" value="ECO:0007669"/>
    <property type="project" value="UniProtKB-KW"/>
</dbReference>
<evidence type="ECO:0000313" key="9">
    <source>
        <dbReference type="Proteomes" id="UP000036356"/>
    </source>
</evidence>
<dbReference type="GO" id="GO:0016020">
    <property type="term" value="C:membrane"/>
    <property type="evidence" value="ECO:0007669"/>
    <property type="project" value="InterPro"/>
</dbReference>
<dbReference type="RefSeq" id="WP_047811021.1">
    <property type="nucleotide sequence ID" value="NZ_LDZY01000011.1"/>
</dbReference>
<evidence type="ECO:0000256" key="1">
    <source>
        <dbReference type="ARBA" id="ARBA00023224"/>
    </source>
</evidence>
<dbReference type="InterPro" id="IPR003660">
    <property type="entry name" value="HAMP_dom"/>
</dbReference>
<evidence type="ECO:0000256" key="5">
    <source>
        <dbReference type="SAM" id="Phobius"/>
    </source>
</evidence>
<sequence length="565" mass="61139">MFKFKKIGTKIMASFGLVLLIFIGVTCYLFYMANAVKNSVHSFTISDTVVRGLKDMGTDLDGADSASMNLAFYNDTKYIDSFNQQVDKFNTDKEKIQNLFVTQNSRDTFARIIALQKDYVDTFHNLFVPAWKTGSKDKLMIADAALGSKMDTLDSLARGIMQKHEKELLAQSDKIDAEMIGFIYTLLFALIAAVIVGIVIAILIGRGIAKPIITSTRFAEQIAAGNLLAEPIDFKLQDEVGTLIEALNTMQRNLKEMVLRSITTTEEVNTAVTSSVEAVNNVASSSEEIAASTEQIAGGFQEIAAAAEEISASSDELKNSISELNDKARGGNIEAQNIEARARALKKEALDAQAKAEAIYEREKRGLEKAIEESIVVQKIGELTKGISIIADQTNLLALNAAIEAARAGESGRGFAVVADEVRKLAEQSSQTVKEIEELVDKVIQAQTALSVGAENTLRFINDVVTQDYKKMMETGNQYEHDASSVLNMTDEFAMIAQALFNMVNAVAVAINNVTQTISQGAAGAEEVSSAAVGVSEELEKINQSMGELGRNADALANTVGSFDV</sequence>
<feature type="transmembrane region" description="Helical" evidence="5">
    <location>
        <begin position="181"/>
        <end position="204"/>
    </location>
</feature>